<dbReference type="SUPFAM" id="SSF46548">
    <property type="entry name" value="alpha-helical ferredoxin"/>
    <property type="match status" value="1"/>
</dbReference>
<keyword evidence="4" id="KW-0408">Iron</keyword>
<dbReference type="OrthoDB" id="9803192at2"/>
<dbReference type="Pfam" id="PF13534">
    <property type="entry name" value="Fer4_17"/>
    <property type="match status" value="1"/>
</dbReference>
<organism evidence="9 10">
    <name type="scientific">Desulforapulum autotrophicum (strain ATCC 43914 / DSM 3382 / VKM B-1955 / HRM2)</name>
    <name type="common">Desulfobacterium autotrophicum</name>
    <dbReference type="NCBI Taxonomy" id="177437"/>
    <lineage>
        <taxon>Bacteria</taxon>
        <taxon>Pseudomonadati</taxon>
        <taxon>Thermodesulfobacteriota</taxon>
        <taxon>Desulfobacteria</taxon>
        <taxon>Desulfobacterales</taxon>
        <taxon>Desulfobacteraceae</taxon>
        <taxon>Desulforapulum</taxon>
    </lineage>
</organism>
<keyword evidence="5" id="KW-0411">Iron-sulfur</keyword>
<dbReference type="Pfam" id="PF09335">
    <property type="entry name" value="VTT_dom"/>
    <property type="match status" value="1"/>
</dbReference>
<evidence type="ECO:0000313" key="10">
    <source>
        <dbReference type="Proteomes" id="UP000000442"/>
    </source>
</evidence>
<reference evidence="9 10" key="1">
    <citation type="journal article" date="2009" name="Environ. Microbiol.">
        <title>Genome sequence of Desulfobacterium autotrophicum HRM2, a marine sulfate reducer oxidizing organic carbon completely to carbon dioxide.</title>
        <authorList>
            <person name="Strittmatter A.W."/>
            <person name="Liesegang H."/>
            <person name="Rabus R."/>
            <person name="Decker I."/>
            <person name="Amann J."/>
            <person name="Andres S."/>
            <person name="Henne A."/>
            <person name="Fricke W.F."/>
            <person name="Martinez-Arias R."/>
            <person name="Bartels D."/>
            <person name="Goesmann A."/>
            <person name="Krause L."/>
            <person name="Puehler A."/>
            <person name="Klenk H.P."/>
            <person name="Richter M."/>
            <person name="Schuler M."/>
            <person name="Gloeckner F.O."/>
            <person name="Meyerdierks A."/>
            <person name="Gottschalk G."/>
            <person name="Amann R."/>
        </authorList>
    </citation>
    <scope>NUCLEOTIDE SEQUENCE [LARGE SCALE GENOMIC DNA]</scope>
    <source>
        <strain evidence="10">ATCC 43914 / DSM 3382 / HRM2</strain>
    </source>
</reference>
<dbReference type="GO" id="GO:0046872">
    <property type="term" value="F:metal ion binding"/>
    <property type="evidence" value="ECO:0007669"/>
    <property type="project" value="UniProtKB-KW"/>
</dbReference>
<dbReference type="eggNOG" id="COG0398">
    <property type="taxonomic scope" value="Bacteria"/>
</dbReference>
<keyword evidence="6" id="KW-0812">Transmembrane</keyword>
<dbReference type="PROSITE" id="PS00198">
    <property type="entry name" value="4FE4S_FER_1"/>
    <property type="match status" value="1"/>
</dbReference>
<sequence length="636" mass="70168">MASHKRLMTGKGLVVLLIIGLIIVFFSTGMHHYLTLDFIKDSRLRFQEIYSQNPVGVIAAFVAFYIPAIALNLPGAAVFGLAAGALFGTLAGTIIISFASSIGAVLACLLSRYLLRDWIQNRFGASLKTINEGISKEGVFYLFSLRLIPVIPFFLINMAMGLMPIRLWTFYWVSQLGMLPGTAIFVNAGSQLSQIKSMDNIVSPGFLVSLALLGLFPLIIKKIITRYRSHTHKNALKIPETGNITVELPASLQKEIETMANACTNCGACKRKCAFLQEHGTPKEILETVDFTKPENLALAFECSLCNLCGAICPENLDPRKLFFTLRQQAIKAGTVDLSTYRRILGYEARGSSPLFAYHGLPNGCDTVFFPGCTLPGTRPETTWQIFTTLQQRYPALGVVLDCCTKPSHDLGRQDYFNHSFGKLNNYLVENNIKKVVVACPNCYAIFKHNAKNLVVETVYEVINSGDLPIGAAVTGEVAVHDPCPLRGEKAVQDSVRAILTRMGLTLSEMKHHGKRTLCCGEGGSVGLVRPDLAKKWGQMRRDETNGRKIVTYCAGCAGFLNRVTPTVHLADVVFAPQKVFQGNLRVAKSPFTYLNRIRLKRRFKKALEPVMIPVDPNPISDIPIQQETDGTQHFS</sequence>
<dbReference type="EMBL" id="CP001087">
    <property type="protein sequence ID" value="ACN14393.1"/>
    <property type="molecule type" value="Genomic_DNA"/>
</dbReference>
<dbReference type="AlphaFoldDB" id="C0Q8Q3"/>
<feature type="transmembrane region" description="Helical" evidence="6">
    <location>
        <begin position="138"/>
        <end position="156"/>
    </location>
</feature>
<keyword evidence="3" id="KW-0560">Oxidoreductase</keyword>
<evidence type="ECO:0000313" key="9">
    <source>
        <dbReference type="EMBL" id="ACN14393.1"/>
    </source>
</evidence>
<keyword evidence="6" id="KW-0472">Membrane</keyword>
<accession>C0Q8Q3</accession>
<feature type="domain" description="VTT" evidence="8">
    <location>
        <begin position="74"/>
        <end position="191"/>
    </location>
</feature>
<dbReference type="PANTHER" id="PTHR43255">
    <property type="entry name" value="IRON-SULFUR-BINDING OXIDOREDUCTASE FADF-RELATED-RELATED"/>
    <property type="match status" value="1"/>
</dbReference>
<keyword evidence="1" id="KW-0004">4Fe-4S</keyword>
<keyword evidence="2" id="KW-0479">Metal-binding</keyword>
<dbReference type="eggNOG" id="COG0247">
    <property type="taxonomic scope" value="Bacteria"/>
</dbReference>
<dbReference type="GO" id="GO:0005886">
    <property type="term" value="C:plasma membrane"/>
    <property type="evidence" value="ECO:0007669"/>
    <property type="project" value="TreeGrafter"/>
</dbReference>
<feature type="transmembrane region" description="Helical" evidence="6">
    <location>
        <begin position="54"/>
        <end position="73"/>
    </location>
</feature>
<dbReference type="InterPro" id="IPR032816">
    <property type="entry name" value="VTT_dom"/>
</dbReference>
<dbReference type="STRING" id="177437.HRM2_12820"/>
<evidence type="ECO:0000256" key="3">
    <source>
        <dbReference type="ARBA" id="ARBA00023002"/>
    </source>
</evidence>
<keyword evidence="10" id="KW-1185">Reference proteome</keyword>
<dbReference type="KEGG" id="dat:HRM2_12820"/>
<gene>
    <name evidence="9" type="ordered locus">HRM2_12820</name>
</gene>
<dbReference type="GO" id="GO:0016491">
    <property type="term" value="F:oxidoreductase activity"/>
    <property type="evidence" value="ECO:0007669"/>
    <property type="project" value="UniProtKB-KW"/>
</dbReference>
<dbReference type="HOGENOM" id="CLU_433961_0_0_7"/>
<evidence type="ECO:0000256" key="4">
    <source>
        <dbReference type="ARBA" id="ARBA00023004"/>
    </source>
</evidence>
<dbReference type="PANTHER" id="PTHR43255:SF1">
    <property type="entry name" value="IRON-SULFUR-BINDING OXIDOREDUCTASE FADF-RELATED"/>
    <property type="match status" value="1"/>
</dbReference>
<dbReference type="RefSeq" id="WP_015903180.1">
    <property type="nucleotide sequence ID" value="NC_012108.1"/>
</dbReference>
<protein>
    <submittedName>
        <fullName evidence="9">Iron-sulfur cluster-binding protein</fullName>
    </submittedName>
</protein>
<dbReference type="Proteomes" id="UP000000442">
    <property type="component" value="Chromosome"/>
</dbReference>
<feature type="transmembrane region" description="Helical" evidence="6">
    <location>
        <begin position="168"/>
        <end position="189"/>
    </location>
</feature>
<evidence type="ECO:0000259" key="7">
    <source>
        <dbReference type="Pfam" id="PF02754"/>
    </source>
</evidence>
<name>C0Q8Q3_DESAH</name>
<evidence type="ECO:0000256" key="5">
    <source>
        <dbReference type="ARBA" id="ARBA00023014"/>
    </source>
</evidence>
<keyword evidence="6" id="KW-1133">Transmembrane helix</keyword>
<evidence type="ECO:0000259" key="8">
    <source>
        <dbReference type="Pfam" id="PF09335"/>
    </source>
</evidence>
<dbReference type="InterPro" id="IPR017900">
    <property type="entry name" value="4Fe4S_Fe_S_CS"/>
</dbReference>
<evidence type="ECO:0000256" key="6">
    <source>
        <dbReference type="SAM" id="Phobius"/>
    </source>
</evidence>
<feature type="transmembrane region" description="Helical" evidence="6">
    <location>
        <begin position="85"/>
        <end position="115"/>
    </location>
</feature>
<dbReference type="InterPro" id="IPR004017">
    <property type="entry name" value="Cys_rich_dom"/>
</dbReference>
<feature type="transmembrane region" description="Helical" evidence="6">
    <location>
        <begin position="12"/>
        <end position="34"/>
    </location>
</feature>
<dbReference type="InterPro" id="IPR051460">
    <property type="entry name" value="HdrC_iron-sulfur_subunit"/>
</dbReference>
<dbReference type="Pfam" id="PF02754">
    <property type="entry name" value="CCG"/>
    <property type="match status" value="1"/>
</dbReference>
<evidence type="ECO:0000256" key="2">
    <source>
        <dbReference type="ARBA" id="ARBA00022723"/>
    </source>
</evidence>
<proteinExistence type="predicted"/>
<feature type="transmembrane region" description="Helical" evidence="6">
    <location>
        <begin position="201"/>
        <end position="220"/>
    </location>
</feature>
<feature type="domain" description="Cysteine-rich" evidence="7">
    <location>
        <begin position="478"/>
        <end position="561"/>
    </location>
</feature>
<evidence type="ECO:0000256" key="1">
    <source>
        <dbReference type="ARBA" id="ARBA00022485"/>
    </source>
</evidence>
<dbReference type="GO" id="GO:0051539">
    <property type="term" value="F:4 iron, 4 sulfur cluster binding"/>
    <property type="evidence" value="ECO:0007669"/>
    <property type="project" value="UniProtKB-KW"/>
</dbReference>